<feature type="domain" description="HTH LytTR-type" evidence="3">
    <location>
        <begin position="145"/>
        <end position="249"/>
    </location>
</feature>
<dbReference type="SUPFAM" id="SSF52172">
    <property type="entry name" value="CheY-like"/>
    <property type="match status" value="1"/>
</dbReference>
<gene>
    <name evidence="4" type="ORF">IV43_GL002277</name>
    <name evidence="5" type="ORF">LAC1533_0121</name>
</gene>
<dbReference type="Pfam" id="PF00072">
    <property type="entry name" value="Response_reg"/>
    <property type="match status" value="1"/>
</dbReference>
<dbReference type="GO" id="GO:0000156">
    <property type="term" value="F:phosphorelay response regulator activity"/>
    <property type="evidence" value="ECO:0007669"/>
    <property type="project" value="InterPro"/>
</dbReference>
<dbReference type="EMBL" id="JQBK01000099">
    <property type="protein sequence ID" value="KRN80947.1"/>
    <property type="molecule type" value="Genomic_DNA"/>
</dbReference>
<dbReference type="InterPro" id="IPR001789">
    <property type="entry name" value="Sig_transdc_resp-reg_receiver"/>
</dbReference>
<name>A0A0R2JVD9_9LACO</name>
<dbReference type="Gene3D" id="2.40.50.40">
    <property type="match status" value="1"/>
</dbReference>
<dbReference type="STRING" id="89059.LAC1533_0121"/>
<keyword evidence="1" id="KW-0597">Phosphoprotein</keyword>
<reference evidence="5" key="3">
    <citation type="submission" date="2016-11" db="EMBL/GenBank/DDBJ databases">
        <authorList>
            <person name="Jaros S."/>
            <person name="Januszkiewicz K."/>
            <person name="Wedrychowicz H."/>
        </authorList>
    </citation>
    <scope>NUCLEOTIDE SEQUENCE [LARGE SCALE GENOMIC DNA]</scope>
    <source>
        <strain evidence="5">ACA-DC 1533</strain>
    </source>
</reference>
<dbReference type="OrthoDB" id="9809318at2"/>
<dbReference type="Pfam" id="PF04397">
    <property type="entry name" value="LytTR"/>
    <property type="match status" value="1"/>
</dbReference>
<evidence type="ECO:0000259" key="3">
    <source>
        <dbReference type="PROSITE" id="PS50930"/>
    </source>
</evidence>
<organism evidence="4 6">
    <name type="scientific">Ligilactobacillus acidipiscis</name>
    <dbReference type="NCBI Taxonomy" id="89059"/>
    <lineage>
        <taxon>Bacteria</taxon>
        <taxon>Bacillati</taxon>
        <taxon>Bacillota</taxon>
        <taxon>Bacilli</taxon>
        <taxon>Lactobacillales</taxon>
        <taxon>Lactobacillaceae</taxon>
        <taxon>Ligilactobacillus</taxon>
    </lineage>
</organism>
<evidence type="ECO:0000259" key="2">
    <source>
        <dbReference type="PROSITE" id="PS50110"/>
    </source>
</evidence>
<dbReference type="KEGG" id="laca:LAC1533_0121"/>
<protein>
    <submittedName>
        <fullName evidence="5">Autolysis response regulater LytR</fullName>
    </submittedName>
    <submittedName>
        <fullName evidence="4">DNA-binding response regulator</fullName>
    </submittedName>
</protein>
<dbReference type="PROSITE" id="PS50930">
    <property type="entry name" value="HTH_LYTTR"/>
    <property type="match status" value="1"/>
</dbReference>
<evidence type="ECO:0000256" key="1">
    <source>
        <dbReference type="PROSITE-ProRule" id="PRU00169"/>
    </source>
</evidence>
<dbReference type="EMBL" id="LT630287">
    <property type="protein sequence ID" value="SFV39541.1"/>
    <property type="molecule type" value="Genomic_DNA"/>
</dbReference>
<dbReference type="Proteomes" id="UP000190935">
    <property type="component" value="Chromosome I"/>
</dbReference>
<dbReference type="PATRIC" id="fig|89059.3.peg.2399"/>
<dbReference type="InterPro" id="IPR046947">
    <property type="entry name" value="LytR-like"/>
</dbReference>
<evidence type="ECO:0000313" key="6">
    <source>
        <dbReference type="Proteomes" id="UP000051491"/>
    </source>
</evidence>
<dbReference type="PANTHER" id="PTHR37299">
    <property type="entry name" value="TRANSCRIPTIONAL REGULATOR-RELATED"/>
    <property type="match status" value="1"/>
</dbReference>
<reference evidence="4 6" key="1">
    <citation type="journal article" date="2015" name="Genome Announc.">
        <title>Expanding the biotechnology potential of lactobacilli through comparative genomics of 213 strains and associated genera.</title>
        <authorList>
            <person name="Sun Z."/>
            <person name="Harris H.M."/>
            <person name="McCann A."/>
            <person name="Guo C."/>
            <person name="Argimon S."/>
            <person name="Zhang W."/>
            <person name="Yang X."/>
            <person name="Jeffery I.B."/>
            <person name="Cooney J.C."/>
            <person name="Kagawa T.F."/>
            <person name="Liu W."/>
            <person name="Song Y."/>
            <person name="Salvetti E."/>
            <person name="Wrobel A."/>
            <person name="Rasinkangas P."/>
            <person name="Parkhill J."/>
            <person name="Rea M.C."/>
            <person name="O'Sullivan O."/>
            <person name="Ritari J."/>
            <person name="Douillard F.P."/>
            <person name="Paul Ross R."/>
            <person name="Yang R."/>
            <person name="Briner A.E."/>
            <person name="Felis G.E."/>
            <person name="de Vos W.M."/>
            <person name="Barrangou R."/>
            <person name="Klaenhammer T.R."/>
            <person name="Caufield P.W."/>
            <person name="Cui Y."/>
            <person name="Zhang H."/>
            <person name="O'Toole P.W."/>
        </authorList>
    </citation>
    <scope>NUCLEOTIDE SEQUENCE [LARGE SCALE GENOMIC DNA]</scope>
    <source>
        <strain evidence="4 6">DSM 15353</strain>
    </source>
</reference>
<dbReference type="InterPro" id="IPR007492">
    <property type="entry name" value="LytTR_DNA-bd_dom"/>
</dbReference>
<dbReference type="InterPro" id="IPR011006">
    <property type="entry name" value="CheY-like_superfamily"/>
</dbReference>
<dbReference type="SMART" id="SM00448">
    <property type="entry name" value="REC"/>
    <property type="match status" value="1"/>
</dbReference>
<dbReference type="Proteomes" id="UP000051491">
    <property type="component" value="Unassembled WGS sequence"/>
</dbReference>
<dbReference type="PANTHER" id="PTHR37299:SF1">
    <property type="entry name" value="STAGE 0 SPORULATION PROTEIN A HOMOLOG"/>
    <property type="match status" value="1"/>
</dbReference>
<dbReference type="SMART" id="SM00850">
    <property type="entry name" value="LytTR"/>
    <property type="match status" value="1"/>
</dbReference>
<reference evidence="7" key="2">
    <citation type="submission" date="2016-11" db="EMBL/GenBank/DDBJ databases">
        <authorList>
            <person name="Papadimitriou K."/>
        </authorList>
    </citation>
    <scope>NUCLEOTIDE SEQUENCE [LARGE SCALE GENOMIC DNA]</scope>
    <source>
        <strain evidence="7">ACA-DC 1533</strain>
    </source>
</reference>
<dbReference type="GO" id="GO:0003677">
    <property type="term" value="F:DNA binding"/>
    <property type="evidence" value="ECO:0007669"/>
    <property type="project" value="UniProtKB-KW"/>
</dbReference>
<dbReference type="Gene3D" id="2.20.25.10">
    <property type="match status" value="1"/>
</dbReference>
<evidence type="ECO:0000313" key="5">
    <source>
        <dbReference type="EMBL" id="SFV39541.1"/>
    </source>
</evidence>
<dbReference type="Gene3D" id="3.40.50.2300">
    <property type="match status" value="1"/>
</dbReference>
<dbReference type="AlphaFoldDB" id="A0A0R2JVD9"/>
<sequence>MKILLVDDEPLARGELEYLIKRSPTLTDVSYDIFQAEDVKEAQGSLLKEHIDLIFLDISLNEENGFELADELKQLSYSPLIIFATAYDNYAVRAFNVDALDYVLKPFEQERIDQALSKALKTLHVQEVHAESGDNKKNKQVNDMLSIELADRNVVIKKEDLVSATVSGGMLTIKTDTNKYTTKKTLSWLKDKMTDPKFMQVHRNSLVNIEKIKEVQPWFNHTALLIMNNADKVQVGRSYQKELGQRLGM</sequence>
<proteinExistence type="predicted"/>
<dbReference type="GeneID" id="95348225"/>
<feature type="modified residue" description="4-aspartylphosphate" evidence="1">
    <location>
        <position position="57"/>
    </location>
</feature>
<feature type="domain" description="Response regulatory" evidence="2">
    <location>
        <begin position="2"/>
        <end position="120"/>
    </location>
</feature>
<keyword evidence="4" id="KW-0238">DNA-binding</keyword>
<evidence type="ECO:0000313" key="4">
    <source>
        <dbReference type="EMBL" id="KRN80947.1"/>
    </source>
</evidence>
<dbReference type="RefSeq" id="WP_010495426.1">
    <property type="nucleotide sequence ID" value="NZ_JQBK01000099.1"/>
</dbReference>
<dbReference type="PROSITE" id="PS50110">
    <property type="entry name" value="RESPONSE_REGULATORY"/>
    <property type="match status" value="1"/>
</dbReference>
<accession>A0A0R2JVD9</accession>
<evidence type="ECO:0000313" key="7">
    <source>
        <dbReference type="Proteomes" id="UP000190935"/>
    </source>
</evidence>